<dbReference type="RefSeq" id="WP_224191640.1">
    <property type="nucleotide sequence ID" value="NZ_JAIRAU010000009.1"/>
</dbReference>
<proteinExistence type="predicted"/>
<accession>A0ABS7TNR9</accession>
<protein>
    <submittedName>
        <fullName evidence="1">DUF2505 domain-containing protein</fullName>
    </submittedName>
</protein>
<gene>
    <name evidence="1" type="ORF">K7C98_11430</name>
</gene>
<dbReference type="Proteomes" id="UP001139031">
    <property type="component" value="Unassembled WGS sequence"/>
</dbReference>
<organism evidence="1 2">
    <name type="scientific">Nannocystis pusilla</name>
    <dbReference type="NCBI Taxonomy" id="889268"/>
    <lineage>
        <taxon>Bacteria</taxon>
        <taxon>Pseudomonadati</taxon>
        <taxon>Myxococcota</taxon>
        <taxon>Polyangia</taxon>
        <taxon>Nannocystales</taxon>
        <taxon>Nannocystaceae</taxon>
        <taxon>Nannocystis</taxon>
    </lineage>
</organism>
<comment type="caution">
    <text evidence="1">The sequence shown here is derived from an EMBL/GenBank/DDBJ whole genome shotgun (WGS) entry which is preliminary data.</text>
</comment>
<name>A0ABS7TNR9_9BACT</name>
<reference evidence="1" key="1">
    <citation type="submission" date="2021-08" db="EMBL/GenBank/DDBJ databases">
        <authorList>
            <person name="Stevens D.C."/>
        </authorList>
    </citation>
    <scope>NUCLEOTIDE SEQUENCE</scope>
    <source>
        <strain evidence="1">DSM 53165</strain>
    </source>
</reference>
<dbReference type="EMBL" id="JAIRAU010000009">
    <property type="protein sequence ID" value="MBZ5709868.1"/>
    <property type="molecule type" value="Genomic_DNA"/>
</dbReference>
<dbReference type="InterPro" id="IPR019639">
    <property type="entry name" value="DUF2505"/>
</dbReference>
<sequence>MRHTIEHVFDTSPERLWEVFFFDEDYARGLYERVRLKVVKRELHREGEGPSLIVRRKLQLVADRELPGALKRLFQGTSTVTETGEFNAALRRYSVTIQVPVIGNLVDYGGEYTWDTLPSGQLRRVWRGHCDARIPLVGGKLEAYLLGEIEKSMADNYAFTREYLRAHPTAS</sequence>
<evidence type="ECO:0000313" key="2">
    <source>
        <dbReference type="Proteomes" id="UP001139031"/>
    </source>
</evidence>
<evidence type="ECO:0000313" key="1">
    <source>
        <dbReference type="EMBL" id="MBZ5709868.1"/>
    </source>
</evidence>
<keyword evidence="2" id="KW-1185">Reference proteome</keyword>
<dbReference type="Pfam" id="PF10698">
    <property type="entry name" value="DUF2505"/>
    <property type="match status" value="1"/>
</dbReference>